<dbReference type="EC" id="3.2.1.21" evidence="3 11"/>
<evidence type="ECO:0000256" key="11">
    <source>
        <dbReference type="RuleBase" id="RU361175"/>
    </source>
</evidence>
<feature type="binding site" evidence="10">
    <location>
        <position position="164"/>
    </location>
    <ligand>
        <name>substrate</name>
    </ligand>
</feature>
<keyword evidence="8" id="KW-0624">Polysaccharide degradation</keyword>
<dbReference type="InterPro" id="IPR033132">
    <property type="entry name" value="GH_1_N_CS"/>
</dbReference>
<keyword evidence="7 11" id="KW-0326">Glycosidase</keyword>
<proteinExistence type="inferred from homology"/>
<dbReference type="InterPro" id="IPR017853">
    <property type="entry name" value="GH"/>
</dbReference>
<evidence type="ECO:0000256" key="10">
    <source>
        <dbReference type="PIRSR" id="PIRSR617736-2"/>
    </source>
</evidence>
<evidence type="ECO:0000256" key="3">
    <source>
        <dbReference type="ARBA" id="ARBA00012744"/>
    </source>
</evidence>
<evidence type="ECO:0000256" key="7">
    <source>
        <dbReference type="ARBA" id="ARBA00023295"/>
    </source>
</evidence>
<feature type="active site" description="Nucleophile" evidence="9">
    <location>
        <position position="350"/>
    </location>
</feature>
<evidence type="ECO:0000256" key="9">
    <source>
        <dbReference type="PIRSR" id="PIRSR617736-1"/>
    </source>
</evidence>
<dbReference type="GO" id="GO:0005829">
    <property type="term" value="C:cytosol"/>
    <property type="evidence" value="ECO:0007669"/>
    <property type="project" value="TreeGrafter"/>
</dbReference>
<dbReference type="PROSITE" id="PS00653">
    <property type="entry name" value="GLYCOSYL_HYDROL_F1_2"/>
    <property type="match status" value="1"/>
</dbReference>
<evidence type="ECO:0000256" key="2">
    <source>
        <dbReference type="ARBA" id="ARBA00010838"/>
    </source>
</evidence>
<dbReference type="FunFam" id="3.20.20.80:FF:000004">
    <property type="entry name" value="Beta-glucosidase 6-phospho-beta-glucosidase"/>
    <property type="match status" value="1"/>
</dbReference>
<dbReference type="AlphaFoldDB" id="A0A1G7EME1"/>
<sequence>MFRRSDFPDDFIFGVATSAYQIEGSRFGGAGSSHWDTFANTPGNVVDGSDGSVACDHYHRWEEDLNLIRDGNFDAYRFSTSWARVMPDGRNINAEGMDFYDRLVDGMVARGLKPVLTLHHWDLPSPLASLGGWTNRDIAGWFSDYARAVIGRIGDRVAMTATLNEPWCIAWLSHFMGAHAPGLRDIRATGRAMHHVLLTHGTAIQAMRADGHDNLGMVLNFETAAPATDSAADRKGAEAQDAIYNRWFLEAAMGQGYPAEALAGLEPHLPEGWQQDMDLIATPVDWLGVNHYTRAHYHHICGPWPHTEMVPGPLPKTQIGWEMRPDGLYEFIMRAAKAIEGKGMKLYVTESGMAWYDRVVDGAVADDVRQGYIRDHVGAVQRAMAEGVDVKGFFQWSLLDNYEWALGYGPRFGIVHVDYATQTRTPKGSYLMFRDALSR</sequence>
<name>A0A1G7EME1_9RHOB</name>
<dbReference type="GO" id="GO:0008422">
    <property type="term" value="F:beta-glucosidase activity"/>
    <property type="evidence" value="ECO:0007669"/>
    <property type="project" value="UniProtKB-EC"/>
</dbReference>
<evidence type="ECO:0000256" key="6">
    <source>
        <dbReference type="ARBA" id="ARBA00023277"/>
    </source>
</evidence>
<evidence type="ECO:0000256" key="5">
    <source>
        <dbReference type="ARBA" id="ARBA00023001"/>
    </source>
</evidence>
<protein>
    <recommendedName>
        <fullName evidence="3 11">Beta-glucosidase</fullName>
        <ecNumber evidence="3 11">3.2.1.21</ecNumber>
    </recommendedName>
</protein>
<comment type="catalytic activity">
    <reaction evidence="1 11">
        <text>Hydrolysis of terminal, non-reducing beta-D-glucosyl residues with release of beta-D-glucose.</text>
        <dbReference type="EC" id="3.2.1.21"/>
    </reaction>
</comment>
<dbReference type="PRINTS" id="PR00131">
    <property type="entry name" value="GLHYDRLASE1"/>
</dbReference>
<feature type="active site" description="Proton donor" evidence="9">
    <location>
        <position position="165"/>
    </location>
</feature>
<keyword evidence="6" id="KW-0119">Carbohydrate metabolism</keyword>
<dbReference type="SUPFAM" id="SSF51445">
    <property type="entry name" value="(Trans)glycosidases"/>
    <property type="match status" value="1"/>
</dbReference>
<dbReference type="Proteomes" id="UP000199344">
    <property type="component" value="Unassembled WGS sequence"/>
</dbReference>
<dbReference type="RefSeq" id="WP_090524592.1">
    <property type="nucleotide sequence ID" value="NZ_FNAH01000009.1"/>
</dbReference>
<gene>
    <name evidence="12" type="ORF">SAMN05421538_10917</name>
</gene>
<keyword evidence="5" id="KW-0136">Cellulose degradation</keyword>
<evidence type="ECO:0000256" key="8">
    <source>
        <dbReference type="ARBA" id="ARBA00023326"/>
    </source>
</evidence>
<dbReference type="OrthoDB" id="9765195at2"/>
<organism evidence="12 13">
    <name type="scientific">Paracoccus isoporae</name>
    <dbReference type="NCBI Taxonomy" id="591205"/>
    <lineage>
        <taxon>Bacteria</taxon>
        <taxon>Pseudomonadati</taxon>
        <taxon>Pseudomonadota</taxon>
        <taxon>Alphaproteobacteria</taxon>
        <taxon>Rhodobacterales</taxon>
        <taxon>Paracoccaceae</taxon>
        <taxon>Paracoccus</taxon>
    </lineage>
</organism>
<dbReference type="InterPro" id="IPR001360">
    <property type="entry name" value="Glyco_hydro_1"/>
</dbReference>
<accession>A0A1G7EME1</accession>
<evidence type="ECO:0000256" key="1">
    <source>
        <dbReference type="ARBA" id="ARBA00000448"/>
    </source>
</evidence>
<comment type="similarity">
    <text evidence="2 11">Belongs to the glycosyl hydrolase 1 family.</text>
</comment>
<dbReference type="STRING" id="591205.SAMN05421538_10917"/>
<dbReference type="NCBIfam" id="TIGR03356">
    <property type="entry name" value="BGL"/>
    <property type="match status" value="1"/>
</dbReference>
<dbReference type="EMBL" id="FNAH01000009">
    <property type="protein sequence ID" value="SDE64555.1"/>
    <property type="molecule type" value="Genomic_DNA"/>
</dbReference>
<keyword evidence="13" id="KW-1185">Reference proteome</keyword>
<dbReference type="Gene3D" id="3.20.20.80">
    <property type="entry name" value="Glycosidases"/>
    <property type="match status" value="1"/>
</dbReference>
<evidence type="ECO:0000313" key="13">
    <source>
        <dbReference type="Proteomes" id="UP000199344"/>
    </source>
</evidence>
<feature type="binding site" evidence="10">
    <location>
        <position position="21"/>
    </location>
    <ligand>
        <name>substrate</name>
    </ligand>
</feature>
<feature type="binding site" evidence="10">
    <location>
        <begin position="403"/>
        <end position="404"/>
    </location>
    <ligand>
        <name>substrate</name>
    </ligand>
</feature>
<evidence type="ECO:0000313" key="12">
    <source>
        <dbReference type="EMBL" id="SDE64555.1"/>
    </source>
</evidence>
<dbReference type="InterPro" id="IPR017736">
    <property type="entry name" value="Glyco_hydro_1_beta-glucosidase"/>
</dbReference>
<feature type="binding site" evidence="10">
    <location>
        <position position="292"/>
    </location>
    <ligand>
        <name>substrate</name>
    </ligand>
</feature>
<evidence type="ECO:0000256" key="4">
    <source>
        <dbReference type="ARBA" id="ARBA00022801"/>
    </source>
</evidence>
<dbReference type="PANTHER" id="PTHR10353">
    <property type="entry name" value="GLYCOSYL HYDROLASE"/>
    <property type="match status" value="1"/>
</dbReference>
<keyword evidence="4 11" id="KW-0378">Hydrolase</keyword>
<dbReference type="PANTHER" id="PTHR10353:SF36">
    <property type="entry name" value="LP05116P"/>
    <property type="match status" value="1"/>
</dbReference>
<dbReference type="GO" id="GO:0030245">
    <property type="term" value="P:cellulose catabolic process"/>
    <property type="evidence" value="ECO:0007669"/>
    <property type="project" value="UniProtKB-KW"/>
</dbReference>
<reference evidence="12 13" key="1">
    <citation type="submission" date="2016-10" db="EMBL/GenBank/DDBJ databases">
        <authorList>
            <person name="de Groot N.N."/>
        </authorList>
    </citation>
    <scope>NUCLEOTIDE SEQUENCE [LARGE SCALE GENOMIC DNA]</scope>
    <source>
        <strain evidence="12 13">DSM 22220</strain>
    </source>
</reference>
<dbReference type="Pfam" id="PF00232">
    <property type="entry name" value="Glyco_hydro_1"/>
    <property type="match status" value="1"/>
</dbReference>
<feature type="binding site" evidence="10">
    <location>
        <position position="120"/>
    </location>
    <ligand>
        <name>substrate</name>
    </ligand>
</feature>
<feature type="binding site" evidence="10">
    <location>
        <position position="396"/>
    </location>
    <ligand>
        <name>substrate</name>
    </ligand>
</feature>